<gene>
    <name evidence="2" type="ORF">E1263_25660</name>
</gene>
<name>A0A4R4ZFP3_9ACTN</name>
<dbReference type="InterPro" id="IPR023393">
    <property type="entry name" value="START-like_dom_sf"/>
</dbReference>
<feature type="signal peptide" evidence="1">
    <location>
        <begin position="1"/>
        <end position="25"/>
    </location>
</feature>
<dbReference type="Pfam" id="PF10604">
    <property type="entry name" value="Polyketide_cyc2"/>
    <property type="match status" value="1"/>
</dbReference>
<dbReference type="AlphaFoldDB" id="A0A4R4ZFP3"/>
<dbReference type="Proteomes" id="UP000295124">
    <property type="component" value="Unassembled WGS sequence"/>
</dbReference>
<proteinExistence type="predicted"/>
<evidence type="ECO:0000256" key="1">
    <source>
        <dbReference type="SAM" id="SignalP"/>
    </source>
</evidence>
<evidence type="ECO:0000313" key="2">
    <source>
        <dbReference type="EMBL" id="TDD56199.1"/>
    </source>
</evidence>
<organism evidence="2 3">
    <name type="scientific">Kribbella antibiotica</name>
    <dbReference type="NCBI Taxonomy" id="190195"/>
    <lineage>
        <taxon>Bacteria</taxon>
        <taxon>Bacillati</taxon>
        <taxon>Actinomycetota</taxon>
        <taxon>Actinomycetes</taxon>
        <taxon>Propionibacteriales</taxon>
        <taxon>Kribbellaceae</taxon>
        <taxon>Kribbella</taxon>
    </lineage>
</organism>
<dbReference type="SUPFAM" id="SSF55961">
    <property type="entry name" value="Bet v1-like"/>
    <property type="match status" value="1"/>
</dbReference>
<accession>A0A4R4ZFP3</accession>
<keyword evidence="3" id="KW-1185">Reference proteome</keyword>
<reference evidence="2 3" key="1">
    <citation type="submission" date="2019-03" db="EMBL/GenBank/DDBJ databases">
        <title>Draft genome sequences of novel Actinobacteria.</title>
        <authorList>
            <person name="Sahin N."/>
            <person name="Ay H."/>
            <person name="Saygin H."/>
        </authorList>
    </citation>
    <scope>NUCLEOTIDE SEQUENCE [LARGE SCALE GENOMIC DNA]</scope>
    <source>
        <strain evidence="2 3">JCM 13523</strain>
    </source>
</reference>
<evidence type="ECO:0000313" key="3">
    <source>
        <dbReference type="Proteomes" id="UP000295124"/>
    </source>
</evidence>
<comment type="caution">
    <text evidence="2">The sequence shown here is derived from an EMBL/GenBank/DDBJ whole genome shotgun (WGS) entry which is preliminary data.</text>
</comment>
<dbReference type="RefSeq" id="WP_132171731.1">
    <property type="nucleotide sequence ID" value="NZ_SMKX01000085.1"/>
</dbReference>
<dbReference type="OrthoDB" id="4618973at2"/>
<keyword evidence="1" id="KW-0732">Signal</keyword>
<dbReference type="EMBL" id="SMKX01000085">
    <property type="protein sequence ID" value="TDD56199.1"/>
    <property type="molecule type" value="Genomic_DNA"/>
</dbReference>
<sequence>MSITALIAAPLAAAALLAGPTPAPAAAAPAPLACQGQTVDQSSKISYRNEIFIKAPVSKIWKVQTDVAKWTRWQKPVASAKRLDHGPLRAGSAFRWTTPVEATPYTPKTTLVITSTVHQAKHNQCLRWSGPAIGEGLTIDRGVHVWNFEKVRGGTIVRTEESWTGAQVEAMPEVSRTFLGIGLDAWLTDLKAESEKGC</sequence>
<dbReference type="InterPro" id="IPR019587">
    <property type="entry name" value="Polyketide_cyclase/dehydratase"/>
</dbReference>
<feature type="chain" id="PRO_5020791622" evidence="1">
    <location>
        <begin position="26"/>
        <end position="198"/>
    </location>
</feature>
<protein>
    <submittedName>
        <fullName evidence="2">Polyketide cyclase /reductase</fullName>
    </submittedName>
</protein>
<dbReference type="Gene3D" id="3.30.530.20">
    <property type="match status" value="1"/>
</dbReference>